<dbReference type="OrthoDB" id="100605at2"/>
<evidence type="ECO:0000256" key="12">
    <source>
        <dbReference type="ARBA" id="ARBA00029811"/>
    </source>
</evidence>
<dbReference type="Proteomes" id="UP000033448">
    <property type="component" value="Unassembled WGS sequence"/>
</dbReference>
<dbReference type="CDD" id="cd09603">
    <property type="entry name" value="M1_APN_like"/>
    <property type="match status" value="1"/>
</dbReference>
<name>A0A0F0L7B0_9MICO</name>
<protein>
    <recommendedName>
        <fullName evidence="5">Aminopeptidase N</fullName>
        <ecNumber evidence="4">3.4.11.2</ecNumber>
    </recommendedName>
    <alternativeName>
        <fullName evidence="12">Alanine aminopeptidase</fullName>
    </alternativeName>
    <alternativeName>
        <fullName evidence="13">Lysyl aminopeptidase</fullName>
    </alternativeName>
</protein>
<evidence type="ECO:0000256" key="7">
    <source>
        <dbReference type="ARBA" id="ARBA00022670"/>
    </source>
</evidence>
<dbReference type="Gene3D" id="1.10.390.10">
    <property type="entry name" value="Neutral Protease Domain 2"/>
    <property type="match status" value="1"/>
</dbReference>
<keyword evidence="11" id="KW-0482">Metalloprotease</keyword>
<comment type="similarity">
    <text evidence="3">Belongs to the peptidase M1 family.</text>
</comment>
<dbReference type="Gene3D" id="2.60.40.1730">
    <property type="entry name" value="tricorn interacting facor f3 domain"/>
    <property type="match status" value="1"/>
</dbReference>
<dbReference type="MEROPS" id="M01.033"/>
<evidence type="ECO:0000256" key="13">
    <source>
        <dbReference type="ARBA" id="ARBA00031533"/>
    </source>
</evidence>
<evidence type="ECO:0000259" key="14">
    <source>
        <dbReference type="Pfam" id="PF01433"/>
    </source>
</evidence>
<comment type="catalytic activity">
    <reaction evidence="1">
        <text>Release of an N-terminal amino acid, Xaa-|-Yaa- from a peptide, amide or arylamide. Xaa is preferably Ala, but may be most amino acids including Pro (slow action). When a terminal hydrophobic residue is followed by a prolyl residue, the two may be released as an intact Xaa-Pro dipeptide.</text>
        <dbReference type="EC" id="3.4.11.2"/>
    </reaction>
</comment>
<evidence type="ECO:0000256" key="10">
    <source>
        <dbReference type="ARBA" id="ARBA00022833"/>
    </source>
</evidence>
<dbReference type="GO" id="GO:0006508">
    <property type="term" value="P:proteolysis"/>
    <property type="evidence" value="ECO:0007669"/>
    <property type="project" value="UniProtKB-KW"/>
</dbReference>
<dbReference type="GO" id="GO:0042277">
    <property type="term" value="F:peptide binding"/>
    <property type="evidence" value="ECO:0007669"/>
    <property type="project" value="TreeGrafter"/>
</dbReference>
<evidence type="ECO:0000256" key="9">
    <source>
        <dbReference type="ARBA" id="ARBA00022801"/>
    </source>
</evidence>
<gene>
    <name evidence="16" type="primary">pepN_1</name>
    <name evidence="16" type="ORF">RL72_00385</name>
</gene>
<comment type="cofactor">
    <cofactor evidence="2">
        <name>Zn(2+)</name>
        <dbReference type="ChEBI" id="CHEBI:29105"/>
    </cofactor>
</comment>
<evidence type="ECO:0000256" key="8">
    <source>
        <dbReference type="ARBA" id="ARBA00022723"/>
    </source>
</evidence>
<dbReference type="SUPFAM" id="SSF55486">
    <property type="entry name" value="Metalloproteases ('zincins'), catalytic domain"/>
    <property type="match status" value="1"/>
</dbReference>
<evidence type="ECO:0000256" key="4">
    <source>
        <dbReference type="ARBA" id="ARBA00012564"/>
    </source>
</evidence>
<dbReference type="InterPro" id="IPR027268">
    <property type="entry name" value="Peptidase_M4/M1_CTD_sf"/>
</dbReference>
<evidence type="ECO:0000259" key="15">
    <source>
        <dbReference type="Pfam" id="PF17900"/>
    </source>
</evidence>
<keyword evidence="7" id="KW-0645">Protease</keyword>
<feature type="domain" description="Peptidase M1 membrane alanine aminopeptidase" evidence="14">
    <location>
        <begin position="238"/>
        <end position="426"/>
    </location>
</feature>
<dbReference type="InterPro" id="IPR001930">
    <property type="entry name" value="Peptidase_M1"/>
</dbReference>
<dbReference type="GO" id="GO:0005737">
    <property type="term" value="C:cytoplasm"/>
    <property type="evidence" value="ECO:0007669"/>
    <property type="project" value="TreeGrafter"/>
</dbReference>
<dbReference type="GO" id="GO:0008270">
    <property type="term" value="F:zinc ion binding"/>
    <property type="evidence" value="ECO:0007669"/>
    <property type="project" value="InterPro"/>
</dbReference>
<dbReference type="Pfam" id="PF17900">
    <property type="entry name" value="Peptidase_M1_N"/>
    <property type="match status" value="1"/>
</dbReference>
<comment type="caution">
    <text evidence="16">The sequence shown here is derived from an EMBL/GenBank/DDBJ whole genome shotgun (WGS) entry which is preliminary data.</text>
</comment>
<dbReference type="GO" id="GO:0005615">
    <property type="term" value="C:extracellular space"/>
    <property type="evidence" value="ECO:0007669"/>
    <property type="project" value="TreeGrafter"/>
</dbReference>
<dbReference type="PANTHER" id="PTHR11533">
    <property type="entry name" value="PROTEASE M1 ZINC METALLOPROTEASE"/>
    <property type="match status" value="1"/>
</dbReference>
<accession>A0A0F0L7B0</accession>
<dbReference type="PRINTS" id="PR00756">
    <property type="entry name" value="ALADIPTASE"/>
</dbReference>
<keyword evidence="9 16" id="KW-0378">Hydrolase</keyword>
<evidence type="ECO:0000256" key="3">
    <source>
        <dbReference type="ARBA" id="ARBA00010136"/>
    </source>
</evidence>
<dbReference type="InterPro" id="IPR042097">
    <property type="entry name" value="Aminopeptidase_N-like_N_sf"/>
</dbReference>
<dbReference type="InterPro" id="IPR014782">
    <property type="entry name" value="Peptidase_M1_dom"/>
</dbReference>
<evidence type="ECO:0000256" key="11">
    <source>
        <dbReference type="ARBA" id="ARBA00023049"/>
    </source>
</evidence>
<dbReference type="InterPro" id="IPR050344">
    <property type="entry name" value="Peptidase_M1_aminopeptidases"/>
</dbReference>
<evidence type="ECO:0000256" key="2">
    <source>
        <dbReference type="ARBA" id="ARBA00001947"/>
    </source>
</evidence>
<evidence type="ECO:0000313" key="17">
    <source>
        <dbReference type="Proteomes" id="UP000033448"/>
    </source>
</evidence>
<sequence length="464" mass="50222">MSPDDYTPHSGDRRYRVEHYDLTIDYRLSTNRLDAVAVVHGRVVEPTKSVSFDLVGLRATKVQAARGGVAGGKGGRIGFTQTDRKLKVAFGRELSAGDPFELTIAYGGAPRPRRTRWGTLGWEELEDGAIVASQPIGAPSWFPCNDHPSDKATYRFTVTTDPGYTVAAAEPISTATKGGRTTWVFERSAPTPTYLATVQIGKYVARGMDVAGVEGQVLHPAALAGRVDADLAPLPRMMGVFTEAFGDYPLPSYRLVVTADDLEIPLEAQGMGVFGANHIDGRGSLERLIAHELAHQWFGNSVGVARWRDIWLNEGFACYAEWIWSERSGGHTAQAKALGHWAALAAEPQDLVLSDPGPELMFDDRVYKRGALLLHALRLTVGDDVFFRILRTWTQRFGGGTAATEDFRVLAASVAGRRLEAFFDAWLDAPALPALPEAPEGAAGIEPAPVTQALNVNPRAASGD</sequence>
<dbReference type="RefSeq" id="WP_082071961.1">
    <property type="nucleotide sequence ID" value="NZ_JYIT01000050.1"/>
</dbReference>
<dbReference type="PANTHER" id="PTHR11533:SF174">
    <property type="entry name" value="PUROMYCIN-SENSITIVE AMINOPEPTIDASE-RELATED"/>
    <property type="match status" value="1"/>
</dbReference>
<evidence type="ECO:0000256" key="6">
    <source>
        <dbReference type="ARBA" id="ARBA00022438"/>
    </source>
</evidence>
<dbReference type="GO" id="GO:0016285">
    <property type="term" value="F:alanyl aminopeptidase activity"/>
    <property type="evidence" value="ECO:0007669"/>
    <property type="project" value="UniProtKB-EC"/>
</dbReference>
<evidence type="ECO:0000256" key="5">
    <source>
        <dbReference type="ARBA" id="ARBA00015611"/>
    </source>
</evidence>
<dbReference type="InterPro" id="IPR045357">
    <property type="entry name" value="Aminopeptidase_N-like_N"/>
</dbReference>
<feature type="domain" description="Aminopeptidase N-like N-terminal" evidence="15">
    <location>
        <begin position="18"/>
        <end position="195"/>
    </location>
</feature>
<dbReference type="EMBL" id="JYIT01000050">
    <property type="protein sequence ID" value="KJL28579.1"/>
    <property type="molecule type" value="Genomic_DNA"/>
</dbReference>
<dbReference type="PATRIC" id="fig|582680.7.peg.401"/>
<keyword evidence="10" id="KW-0862">Zinc</keyword>
<dbReference type="EC" id="3.4.11.2" evidence="4"/>
<keyword evidence="8" id="KW-0479">Metal-binding</keyword>
<dbReference type="GO" id="GO:0070006">
    <property type="term" value="F:metalloaminopeptidase activity"/>
    <property type="evidence" value="ECO:0007669"/>
    <property type="project" value="TreeGrafter"/>
</dbReference>
<reference evidence="16 17" key="1">
    <citation type="submission" date="2015-02" db="EMBL/GenBank/DDBJ databases">
        <title>Draft genome sequences of ten Microbacterium spp. with emphasis on heavy metal contaminated environments.</title>
        <authorList>
            <person name="Corretto E."/>
        </authorList>
    </citation>
    <scope>NUCLEOTIDE SEQUENCE [LARGE SCALE GENOMIC DNA]</scope>
    <source>
        <strain evidence="16 17">DSM 23848</strain>
    </source>
</reference>
<dbReference type="GO" id="GO:0043171">
    <property type="term" value="P:peptide catabolic process"/>
    <property type="evidence" value="ECO:0007669"/>
    <property type="project" value="TreeGrafter"/>
</dbReference>
<evidence type="ECO:0000256" key="1">
    <source>
        <dbReference type="ARBA" id="ARBA00000098"/>
    </source>
</evidence>
<evidence type="ECO:0000313" key="16">
    <source>
        <dbReference type="EMBL" id="KJL28579.1"/>
    </source>
</evidence>
<keyword evidence="6 16" id="KW-0031">Aminopeptidase</keyword>
<dbReference type="AlphaFoldDB" id="A0A0F0L7B0"/>
<organism evidence="16 17">
    <name type="scientific">Microbacterium azadirachtae</name>
    <dbReference type="NCBI Taxonomy" id="582680"/>
    <lineage>
        <taxon>Bacteria</taxon>
        <taxon>Bacillati</taxon>
        <taxon>Actinomycetota</taxon>
        <taxon>Actinomycetes</taxon>
        <taxon>Micrococcales</taxon>
        <taxon>Microbacteriaceae</taxon>
        <taxon>Microbacterium</taxon>
    </lineage>
</organism>
<keyword evidence="17" id="KW-1185">Reference proteome</keyword>
<dbReference type="GO" id="GO:0016020">
    <property type="term" value="C:membrane"/>
    <property type="evidence" value="ECO:0007669"/>
    <property type="project" value="TreeGrafter"/>
</dbReference>
<proteinExistence type="inferred from homology"/>
<dbReference type="Pfam" id="PF01433">
    <property type="entry name" value="Peptidase_M1"/>
    <property type="match status" value="1"/>
</dbReference>
<dbReference type="SUPFAM" id="SSF63737">
    <property type="entry name" value="Leukotriene A4 hydrolase N-terminal domain"/>
    <property type="match status" value="1"/>
</dbReference>